<organism evidence="18 19">
    <name type="scientific">Pygocentrus nattereri</name>
    <name type="common">Red-bellied piranha</name>
    <dbReference type="NCBI Taxonomy" id="42514"/>
    <lineage>
        <taxon>Eukaryota</taxon>
        <taxon>Metazoa</taxon>
        <taxon>Chordata</taxon>
        <taxon>Craniata</taxon>
        <taxon>Vertebrata</taxon>
        <taxon>Euteleostomi</taxon>
        <taxon>Actinopterygii</taxon>
        <taxon>Neopterygii</taxon>
        <taxon>Teleostei</taxon>
        <taxon>Ostariophysi</taxon>
        <taxon>Characiformes</taxon>
        <taxon>Characoidei</taxon>
        <taxon>Pygocentrus</taxon>
    </lineage>
</organism>
<dbReference type="InterPro" id="IPR002870">
    <property type="entry name" value="Peptidase_M12B_N"/>
</dbReference>
<dbReference type="Pfam" id="PF01421">
    <property type="entry name" value="Reprolysin"/>
    <property type="match status" value="1"/>
</dbReference>
<feature type="disulfide bond" evidence="10">
    <location>
        <begin position="501"/>
        <end position="521"/>
    </location>
</feature>
<dbReference type="InterPro" id="IPR001762">
    <property type="entry name" value="Disintegrin_dom"/>
</dbReference>
<feature type="binding site" evidence="12">
    <location>
        <position position="379"/>
    </location>
    <ligand>
        <name>Zn(2+)</name>
        <dbReference type="ChEBI" id="CHEBI:29105"/>
        <note>catalytic</note>
    </ligand>
</feature>
<keyword evidence="6 12" id="KW-0862">Zinc</keyword>
<dbReference type="GeneID" id="108412771"/>
<evidence type="ECO:0000313" key="19">
    <source>
        <dbReference type="Proteomes" id="UP001501920"/>
    </source>
</evidence>
<feature type="domain" description="Disintegrin" evidence="16">
    <location>
        <begin position="443"/>
        <end position="529"/>
    </location>
</feature>
<evidence type="ECO:0000256" key="1">
    <source>
        <dbReference type="ARBA" id="ARBA00001947"/>
    </source>
</evidence>
<dbReference type="Pfam" id="PF00200">
    <property type="entry name" value="Disintegrin"/>
    <property type="match status" value="1"/>
</dbReference>
<evidence type="ECO:0000256" key="12">
    <source>
        <dbReference type="PROSITE-ProRule" id="PRU00276"/>
    </source>
</evidence>
<dbReference type="PROSITE" id="PS01186">
    <property type="entry name" value="EGF_2"/>
    <property type="match status" value="1"/>
</dbReference>
<dbReference type="GO" id="GO:0046872">
    <property type="term" value="F:metal ion binding"/>
    <property type="evidence" value="ECO:0007669"/>
    <property type="project" value="UniProtKB-KW"/>
</dbReference>
<feature type="disulfide bond" evidence="12">
    <location>
        <begin position="392"/>
        <end position="397"/>
    </location>
</feature>
<dbReference type="CTD" id="10863"/>
<evidence type="ECO:0000256" key="9">
    <source>
        <dbReference type="ARBA" id="ARBA00023157"/>
    </source>
</evidence>
<evidence type="ECO:0000259" key="16">
    <source>
        <dbReference type="PROSITE" id="PS50214"/>
    </source>
</evidence>
<feature type="disulfide bond" evidence="12">
    <location>
        <begin position="390"/>
        <end position="414"/>
    </location>
</feature>
<evidence type="ECO:0000256" key="6">
    <source>
        <dbReference type="ARBA" id="ARBA00022833"/>
    </source>
</evidence>
<evidence type="ECO:0000256" key="3">
    <source>
        <dbReference type="ARBA" id="ARBA00022692"/>
    </source>
</evidence>
<dbReference type="SUPFAM" id="SSF57552">
    <property type="entry name" value="Blood coagulation inhibitor (disintegrin)"/>
    <property type="match status" value="1"/>
</dbReference>
<dbReference type="PANTHER" id="PTHR11905">
    <property type="entry name" value="ADAM A DISINTEGRIN AND METALLOPROTEASE DOMAIN"/>
    <property type="match status" value="1"/>
</dbReference>
<dbReference type="GO" id="GO:0005886">
    <property type="term" value="C:plasma membrane"/>
    <property type="evidence" value="ECO:0007669"/>
    <property type="project" value="TreeGrafter"/>
</dbReference>
<dbReference type="CDD" id="cd04269">
    <property type="entry name" value="ZnMc_adamalysin_II_like"/>
    <property type="match status" value="1"/>
</dbReference>
<comment type="cofactor">
    <cofactor evidence="1">
        <name>Zn(2+)</name>
        <dbReference type="ChEBI" id="CHEBI:29105"/>
    </cofactor>
</comment>
<feature type="active site" evidence="12">
    <location>
        <position position="376"/>
    </location>
</feature>
<keyword evidence="7 14" id="KW-1133">Transmembrane helix</keyword>
<feature type="binding site" evidence="12">
    <location>
        <position position="375"/>
    </location>
    <ligand>
        <name>Zn(2+)</name>
        <dbReference type="ChEBI" id="CHEBI:29105"/>
        <note>catalytic</note>
    </ligand>
</feature>
<dbReference type="PANTHER" id="PTHR11905:SF32">
    <property type="entry name" value="DISINTEGRIN AND METALLOPROTEINASE DOMAIN-CONTAINING PROTEIN 28"/>
    <property type="match status" value="1"/>
</dbReference>
<dbReference type="PROSITE" id="PS50215">
    <property type="entry name" value="ADAM_MEPRO"/>
    <property type="match status" value="1"/>
</dbReference>
<dbReference type="Pfam" id="PF01562">
    <property type="entry name" value="Pep_M12B_propep"/>
    <property type="match status" value="1"/>
</dbReference>
<feature type="region of interest" description="Disordered" evidence="13">
    <location>
        <begin position="734"/>
        <end position="808"/>
    </location>
</feature>
<dbReference type="Gene3D" id="4.10.70.10">
    <property type="entry name" value="Disintegrin domain"/>
    <property type="match status" value="1"/>
</dbReference>
<dbReference type="SUPFAM" id="SSF55486">
    <property type="entry name" value="Metalloproteases ('zincins'), catalytic domain"/>
    <property type="match status" value="1"/>
</dbReference>
<dbReference type="RefSeq" id="XP_017540456.1">
    <property type="nucleotide sequence ID" value="XM_017684967.2"/>
</dbReference>
<reference evidence="18" key="2">
    <citation type="submission" date="2025-08" db="UniProtKB">
        <authorList>
            <consortium name="Ensembl"/>
        </authorList>
    </citation>
    <scope>IDENTIFICATION</scope>
</reference>
<dbReference type="Gene3D" id="3.40.390.10">
    <property type="entry name" value="Collagenase (Catalytic Domain)"/>
    <property type="match status" value="1"/>
</dbReference>
<sequence>MNQDYMETVKLPSRLPEGRNVTRRNWNSTQSSSVSVAVRTPTMAVGLLLWILALCGSLAPSGSYTLHGVEVYEVVRPVRVHDLHKRDLESSRPDVVKYAMTLGGKEIEMHLEKNEDLLTQDYTETHYMDDGTPVTTTPNKLDLCYYQGKIVNDSDSMVSVSTCEGLRGYFQTAEQRFLIEPLSGDGDGDHAVLKYENVTNTPSVCGVTNTSWDENTGDFPPRLSKSRSRLSGPTMFQQQKYNELFLVADNRMYKKADSDVNKVRQRVYEIINFVNAVYKPLNTFIALTGLEIWTDSDKIVVTAPAGETLDKFTSWRNDVLMKRQRHDNAHLITGIDFDGATVGLAFIGTLCSGHSTGVIQDHNPLAIAVGATLSHEMGHNLGMNHDSSSCICTDSTCIMAAALSYNIPRQFSSCSVGSLEQYLNSRNPECLLNKPQRIELIQPAVCGNGFLETGEECDCGSVTECTNPCCNATTCRMTKGSECADGECCQHCKVTDASYMCRPKHDECDLPEYCTGDSNVCPEDVFVVNGLPCKNGNSYCYNGQCPRREDQCIKMWGANAVVASDWCYSQNKRGLSYAYCKRPTNDQYIGCQTEDIMCGKLFCENGNDDPNYGRFVMINKCKATFYSDRDNDFGQVDTGTKCGEEKVCSQNQCVSLEVAYKATNCSAKCKGHGVCNHKLECTCEPGWLPPDCNRQAGSGLSKNGVIAIVVVICILLGAVLIGVAIYLMKRRKSSPRQISSQIPKKEPTPVNNSYFSGQRVNPPQQNSPIRPKGPPPPPPPKSNIPPKTLHTDFRAAHKALRPPPPPRV</sequence>
<feature type="domain" description="EGF-like" evidence="15">
    <location>
        <begin position="661"/>
        <end position="693"/>
    </location>
</feature>
<feature type="transmembrane region" description="Helical" evidence="14">
    <location>
        <begin position="704"/>
        <end position="727"/>
    </location>
</feature>
<keyword evidence="9 11" id="KW-1015">Disulfide bond</keyword>
<proteinExistence type="predicted"/>
<reference evidence="18 19" key="1">
    <citation type="submission" date="2020-10" db="EMBL/GenBank/DDBJ databases">
        <title>Pygocentrus nattereri (red-bellied piranha) genome, fPygNat1, primary haplotype.</title>
        <authorList>
            <person name="Myers G."/>
            <person name="Meyer A."/>
            <person name="Karagic N."/>
            <person name="Pippel M."/>
            <person name="Winkler S."/>
            <person name="Tracey A."/>
            <person name="Wood J."/>
            <person name="Formenti G."/>
            <person name="Howe K."/>
            <person name="Fedrigo O."/>
            <person name="Jarvis E.D."/>
        </authorList>
    </citation>
    <scope>NUCLEOTIDE SEQUENCE [LARGE SCALE GENOMIC DNA]</scope>
</reference>
<dbReference type="AlphaFoldDB" id="A0A3B4ECZ6"/>
<reference evidence="18" key="3">
    <citation type="submission" date="2025-09" db="UniProtKB">
        <authorList>
            <consortium name="Ensembl"/>
        </authorList>
    </citation>
    <scope>IDENTIFICATION</scope>
</reference>
<feature type="disulfide bond" evidence="11">
    <location>
        <begin position="683"/>
        <end position="692"/>
    </location>
</feature>
<dbReference type="InterPro" id="IPR034027">
    <property type="entry name" value="Reprolysin_adamalysin"/>
</dbReference>
<dbReference type="InterPro" id="IPR000742">
    <property type="entry name" value="EGF"/>
</dbReference>
<feature type="domain" description="Peptidase M12B" evidence="17">
    <location>
        <begin position="240"/>
        <end position="435"/>
    </location>
</feature>
<evidence type="ECO:0000259" key="15">
    <source>
        <dbReference type="PROSITE" id="PS50026"/>
    </source>
</evidence>
<protein>
    <recommendedName>
        <fullName evidence="20">ADAM metallopeptidase domain 28</fullName>
    </recommendedName>
</protein>
<feature type="compositionally biased region" description="Pro residues" evidence="13">
    <location>
        <begin position="771"/>
        <end position="783"/>
    </location>
</feature>
<dbReference type="GeneTree" id="ENSGT00940000156716"/>
<evidence type="ECO:0008006" key="20">
    <source>
        <dbReference type="Google" id="ProtNLM"/>
    </source>
</evidence>
<dbReference type="SMART" id="SM00050">
    <property type="entry name" value="DISIN"/>
    <property type="match status" value="1"/>
</dbReference>
<keyword evidence="4 12" id="KW-0479">Metal-binding</keyword>
<dbReference type="Ensembl" id="ENSPNAT00000024597.2">
    <property type="protein sequence ID" value="ENSPNAP00000033583.2"/>
    <property type="gene ID" value="ENSPNAG00000022323.2"/>
</dbReference>
<evidence type="ECO:0000256" key="2">
    <source>
        <dbReference type="ARBA" id="ARBA00004167"/>
    </source>
</evidence>
<gene>
    <name evidence="18" type="primary">ADAM28</name>
</gene>
<evidence type="ECO:0000256" key="7">
    <source>
        <dbReference type="ARBA" id="ARBA00022989"/>
    </source>
</evidence>
<dbReference type="Proteomes" id="UP001501920">
    <property type="component" value="Chromosome 20"/>
</dbReference>
<feature type="compositionally biased region" description="Polar residues" evidence="13">
    <location>
        <begin position="749"/>
        <end position="764"/>
    </location>
</feature>
<keyword evidence="8 14" id="KW-0472">Membrane</keyword>
<comment type="caution">
    <text evidence="11">Lacks conserved residue(s) required for the propagation of feature annotation.</text>
</comment>
<dbReference type="InterPro" id="IPR024079">
    <property type="entry name" value="MetalloPept_cat_dom_sf"/>
</dbReference>
<feature type="disulfide bond" evidence="11">
    <location>
        <begin position="665"/>
        <end position="675"/>
    </location>
</feature>
<evidence type="ECO:0000256" key="13">
    <source>
        <dbReference type="SAM" id="MobiDB-lite"/>
    </source>
</evidence>
<accession>A0A3B4ECZ6</accession>
<dbReference type="PRINTS" id="PR00289">
    <property type="entry name" value="DISINTEGRIN"/>
</dbReference>
<dbReference type="FunFam" id="4.10.70.10:FF:000001">
    <property type="entry name" value="Disintegrin and metalloproteinase domain-containing protein 22"/>
    <property type="match status" value="1"/>
</dbReference>
<dbReference type="InterPro" id="IPR001590">
    <property type="entry name" value="Peptidase_M12B"/>
</dbReference>
<evidence type="ECO:0000259" key="17">
    <source>
        <dbReference type="PROSITE" id="PS50215"/>
    </source>
</evidence>
<dbReference type="Pfam" id="PF08516">
    <property type="entry name" value="ADAM_CR"/>
    <property type="match status" value="1"/>
</dbReference>
<comment type="subcellular location">
    <subcellularLocation>
        <location evidence="2">Membrane</location>
        <topology evidence="2">Single-pass membrane protein</topology>
    </subcellularLocation>
</comment>
<keyword evidence="19" id="KW-1185">Reference proteome</keyword>
<name>A0A3B4ECZ6_PYGNA</name>
<evidence type="ECO:0000256" key="5">
    <source>
        <dbReference type="ARBA" id="ARBA00022801"/>
    </source>
</evidence>
<feature type="binding site" evidence="12">
    <location>
        <position position="385"/>
    </location>
    <ligand>
        <name>Zn(2+)</name>
        <dbReference type="ChEBI" id="CHEBI:29105"/>
        <note>catalytic</note>
    </ligand>
</feature>
<evidence type="ECO:0000256" key="4">
    <source>
        <dbReference type="ARBA" id="ARBA00022723"/>
    </source>
</evidence>
<keyword evidence="11" id="KW-0245">EGF-like domain</keyword>
<evidence type="ECO:0000256" key="11">
    <source>
        <dbReference type="PROSITE-ProRule" id="PRU00076"/>
    </source>
</evidence>
<evidence type="ECO:0000256" key="14">
    <source>
        <dbReference type="SAM" id="Phobius"/>
    </source>
</evidence>
<dbReference type="FunFam" id="3.40.390.10:FF:000002">
    <property type="entry name" value="Disintegrin and metalloproteinase domain-containing protein 22"/>
    <property type="match status" value="1"/>
</dbReference>
<dbReference type="GO" id="GO:0004222">
    <property type="term" value="F:metalloendopeptidase activity"/>
    <property type="evidence" value="ECO:0007669"/>
    <property type="project" value="InterPro"/>
</dbReference>
<evidence type="ECO:0000256" key="8">
    <source>
        <dbReference type="ARBA" id="ARBA00023136"/>
    </source>
</evidence>
<evidence type="ECO:0000256" key="10">
    <source>
        <dbReference type="PROSITE-ProRule" id="PRU00068"/>
    </source>
</evidence>
<dbReference type="GO" id="GO:0006508">
    <property type="term" value="P:proteolysis"/>
    <property type="evidence" value="ECO:0007669"/>
    <property type="project" value="InterPro"/>
</dbReference>
<keyword evidence="3 14" id="KW-0812">Transmembrane</keyword>
<dbReference type="PROSITE" id="PS50026">
    <property type="entry name" value="EGF_3"/>
    <property type="match status" value="1"/>
</dbReference>
<dbReference type="InterPro" id="IPR006586">
    <property type="entry name" value="ADAM_Cys-rich"/>
</dbReference>
<evidence type="ECO:0000313" key="18">
    <source>
        <dbReference type="Ensembl" id="ENSPNAP00000033583.2"/>
    </source>
</evidence>
<dbReference type="PROSITE" id="PS50214">
    <property type="entry name" value="DISINTEGRIN_2"/>
    <property type="match status" value="1"/>
</dbReference>
<keyword evidence="5" id="KW-0378">Hydrolase</keyword>
<dbReference type="SMART" id="SM00608">
    <property type="entry name" value="ACR"/>
    <property type="match status" value="1"/>
</dbReference>
<dbReference type="InterPro" id="IPR036436">
    <property type="entry name" value="Disintegrin_dom_sf"/>
</dbReference>